<evidence type="ECO:0000313" key="1">
    <source>
        <dbReference type="Proteomes" id="UP000887579"/>
    </source>
</evidence>
<dbReference type="WBParaSite" id="ES5_v2.g18871.t1">
    <property type="protein sequence ID" value="ES5_v2.g18871.t1"/>
    <property type="gene ID" value="ES5_v2.g18871"/>
</dbReference>
<organism evidence="1 2">
    <name type="scientific">Panagrolaimus sp. ES5</name>
    <dbReference type="NCBI Taxonomy" id="591445"/>
    <lineage>
        <taxon>Eukaryota</taxon>
        <taxon>Metazoa</taxon>
        <taxon>Ecdysozoa</taxon>
        <taxon>Nematoda</taxon>
        <taxon>Chromadorea</taxon>
        <taxon>Rhabditida</taxon>
        <taxon>Tylenchina</taxon>
        <taxon>Panagrolaimomorpha</taxon>
        <taxon>Panagrolaimoidea</taxon>
        <taxon>Panagrolaimidae</taxon>
        <taxon>Panagrolaimus</taxon>
    </lineage>
</organism>
<accession>A0AC34FNP0</accession>
<protein>
    <submittedName>
        <fullName evidence="2">Uncharacterized protein</fullName>
    </submittedName>
</protein>
<proteinExistence type="predicted"/>
<name>A0AC34FNP0_9BILA</name>
<sequence length="205" mass="23700">MFKILIFFGIFFSFFTTFINAQHSLAEKASAIRIVRFQIDYPTADIHKINHYTKWTSLMRKSVLASLRFIDKHWKICDKTEDNSPKKDIDCGQLQVTGEIVKENFYRINATFIANRDPIRNTNVDATSTVFGVIQIGLRGGIFQYTNALKILGKPSQSMWFEEAFFCYPGFRLINSDKCINDQLRQRQKRGSDGVKTQVFGNVIF</sequence>
<evidence type="ECO:0000313" key="2">
    <source>
        <dbReference type="WBParaSite" id="ES5_v2.g18871.t1"/>
    </source>
</evidence>
<dbReference type="Proteomes" id="UP000887579">
    <property type="component" value="Unplaced"/>
</dbReference>
<reference evidence="2" key="1">
    <citation type="submission" date="2022-11" db="UniProtKB">
        <authorList>
            <consortium name="WormBaseParasite"/>
        </authorList>
    </citation>
    <scope>IDENTIFICATION</scope>
</reference>